<keyword evidence="1" id="KW-1185">Reference proteome</keyword>
<evidence type="ECO:0000313" key="1">
    <source>
        <dbReference type="Proteomes" id="UP000095282"/>
    </source>
</evidence>
<dbReference type="Proteomes" id="UP000095282">
    <property type="component" value="Unplaced"/>
</dbReference>
<evidence type="ECO:0000313" key="2">
    <source>
        <dbReference type="WBParaSite" id="Csp11.Scaffold585.g4829.t1"/>
    </source>
</evidence>
<organism evidence="1 2">
    <name type="scientific">Caenorhabditis tropicalis</name>
    <dbReference type="NCBI Taxonomy" id="1561998"/>
    <lineage>
        <taxon>Eukaryota</taxon>
        <taxon>Metazoa</taxon>
        <taxon>Ecdysozoa</taxon>
        <taxon>Nematoda</taxon>
        <taxon>Chromadorea</taxon>
        <taxon>Rhabditida</taxon>
        <taxon>Rhabditina</taxon>
        <taxon>Rhabditomorpha</taxon>
        <taxon>Rhabditoidea</taxon>
        <taxon>Rhabditidae</taxon>
        <taxon>Peloderinae</taxon>
        <taxon>Caenorhabditis</taxon>
    </lineage>
</organism>
<sequence length="67" mass="7721">MGSFTDFQWIFLRPAGKNTSLLIVLLRTNSPFLESFDRKMNSSISFRMFCFLVLGIIKSYFSKLSDG</sequence>
<proteinExistence type="predicted"/>
<reference evidence="2" key="1">
    <citation type="submission" date="2016-11" db="UniProtKB">
        <authorList>
            <consortium name="WormBaseParasite"/>
        </authorList>
    </citation>
    <scope>IDENTIFICATION</scope>
</reference>
<accession>A0A1I7TDE5</accession>
<dbReference type="AlphaFoldDB" id="A0A1I7TDE5"/>
<name>A0A1I7TDE5_9PELO</name>
<dbReference type="WBParaSite" id="Csp11.Scaffold585.g4829.t1">
    <property type="protein sequence ID" value="Csp11.Scaffold585.g4829.t1"/>
    <property type="gene ID" value="Csp11.Scaffold585.g4829"/>
</dbReference>
<protein>
    <submittedName>
        <fullName evidence="2">Uncharacterized protein</fullName>
    </submittedName>
</protein>